<evidence type="ECO:0000313" key="2">
    <source>
        <dbReference type="EMBL" id="SPC85578.1"/>
    </source>
</evidence>
<protein>
    <submittedName>
        <fullName evidence="2">Uncharacterized protein</fullName>
    </submittedName>
</protein>
<reference evidence="2" key="1">
    <citation type="submission" date="2018-02" db="EMBL/GenBank/DDBJ databases">
        <authorList>
            <person name="Cohen D.B."/>
            <person name="Kent A.D."/>
        </authorList>
    </citation>
    <scope>NUCLEOTIDE SEQUENCE</scope>
</reference>
<feature type="compositionally biased region" description="Low complexity" evidence="1">
    <location>
        <begin position="1"/>
        <end position="21"/>
    </location>
</feature>
<gene>
    <name evidence="2" type="ORF">FSB_LOCUS13460</name>
</gene>
<accession>A0A2N9FEK2</accession>
<proteinExistence type="predicted"/>
<sequence>MSASSKSKSNSKSESFSLSLLENDDDPLPLDIFDPNSPTVIPEVNVAQNSAKRRAFVASDQCEVLRRSPRLTSASETENSGVKLLHAQGLRRSPRLIPDPGTLPRKTGKSESRMFDGKSPRRSPRFVSPQNGLDEISFLSSPQCLTQDLTTSMESNGDDGSPRLSLLELLKNPKGETLIRLRSDSLPPLTISPQANHCCQQPPLVPPATVAGTSYHFCWHRLAPGVSCIESLDSGDHINRIVRDRRPKPIYLRLNSSPCIAGVRRSKPSPFRSPSTTLVLRAVAAICVGLGCLVHQDDF</sequence>
<dbReference type="AlphaFoldDB" id="A0A2N9FEK2"/>
<feature type="region of interest" description="Disordered" evidence="1">
    <location>
        <begin position="1"/>
        <end position="34"/>
    </location>
</feature>
<feature type="compositionally biased region" description="Basic and acidic residues" evidence="1">
    <location>
        <begin position="108"/>
        <end position="119"/>
    </location>
</feature>
<dbReference type="EMBL" id="OIVN01000788">
    <property type="protein sequence ID" value="SPC85578.1"/>
    <property type="molecule type" value="Genomic_DNA"/>
</dbReference>
<feature type="region of interest" description="Disordered" evidence="1">
    <location>
        <begin position="91"/>
        <end position="132"/>
    </location>
</feature>
<organism evidence="2">
    <name type="scientific">Fagus sylvatica</name>
    <name type="common">Beechnut</name>
    <dbReference type="NCBI Taxonomy" id="28930"/>
    <lineage>
        <taxon>Eukaryota</taxon>
        <taxon>Viridiplantae</taxon>
        <taxon>Streptophyta</taxon>
        <taxon>Embryophyta</taxon>
        <taxon>Tracheophyta</taxon>
        <taxon>Spermatophyta</taxon>
        <taxon>Magnoliopsida</taxon>
        <taxon>eudicotyledons</taxon>
        <taxon>Gunneridae</taxon>
        <taxon>Pentapetalae</taxon>
        <taxon>rosids</taxon>
        <taxon>fabids</taxon>
        <taxon>Fagales</taxon>
        <taxon>Fagaceae</taxon>
        <taxon>Fagus</taxon>
    </lineage>
</organism>
<name>A0A2N9FEK2_FAGSY</name>
<evidence type="ECO:0000256" key="1">
    <source>
        <dbReference type="SAM" id="MobiDB-lite"/>
    </source>
</evidence>